<dbReference type="Gene3D" id="1.10.10.10">
    <property type="entry name" value="Winged helix-like DNA-binding domain superfamily/Winged helix DNA-binding domain"/>
    <property type="match status" value="1"/>
</dbReference>
<proteinExistence type="predicted"/>
<dbReference type="GO" id="GO:0003700">
    <property type="term" value="F:DNA-binding transcription factor activity"/>
    <property type="evidence" value="ECO:0007669"/>
    <property type="project" value="InterPro"/>
</dbReference>
<organism evidence="5 6">
    <name type="scientific">Mycolicibacterium hodleri</name>
    <dbReference type="NCBI Taxonomy" id="49897"/>
    <lineage>
        <taxon>Bacteria</taxon>
        <taxon>Bacillati</taxon>
        <taxon>Actinomycetota</taxon>
        <taxon>Actinomycetes</taxon>
        <taxon>Mycobacteriales</taxon>
        <taxon>Mycobacteriaceae</taxon>
        <taxon>Mycolicibacterium</taxon>
    </lineage>
</organism>
<keyword evidence="1" id="KW-0805">Transcription regulation</keyword>
<dbReference type="RefSeq" id="WP_142553341.1">
    <property type="nucleotide sequence ID" value="NZ_VIFX01000022.1"/>
</dbReference>
<sequence>MTLADFEADGFQTGTDVGTESNADRAYEVIRERLVMLDIRPGEPINDDRLSAELGLGRTPVREAVKRLERDRLVVAYPRRGTFATAVDLTDLADISEIRKQLEPTAAARAARTASADMRARLGVLAESIAAIDDGDDPREVLRRDVYVHREIYRASGNPHLEQILITLDGHATRIWCLFLDRLPDVASHVREHIALLEAIVAGDEAAAADLTLAHVTGFEREIRALL</sequence>
<dbReference type="PANTHER" id="PTHR43537:SF5">
    <property type="entry name" value="UXU OPERON TRANSCRIPTIONAL REGULATOR"/>
    <property type="match status" value="1"/>
</dbReference>
<evidence type="ECO:0000256" key="2">
    <source>
        <dbReference type="ARBA" id="ARBA00023125"/>
    </source>
</evidence>
<dbReference type="SMART" id="SM00345">
    <property type="entry name" value="HTH_GNTR"/>
    <property type="match status" value="1"/>
</dbReference>
<dbReference type="InterPro" id="IPR036388">
    <property type="entry name" value="WH-like_DNA-bd_sf"/>
</dbReference>
<keyword evidence="2" id="KW-0238">DNA-binding</keyword>
<gene>
    <name evidence="5" type="ORF">D8S82_17730</name>
</gene>
<evidence type="ECO:0000259" key="4">
    <source>
        <dbReference type="PROSITE" id="PS50949"/>
    </source>
</evidence>
<accession>A0A544VZ61</accession>
<dbReference type="GO" id="GO:0003677">
    <property type="term" value="F:DNA binding"/>
    <property type="evidence" value="ECO:0007669"/>
    <property type="project" value="UniProtKB-KW"/>
</dbReference>
<dbReference type="SMART" id="SM00895">
    <property type="entry name" value="FCD"/>
    <property type="match status" value="1"/>
</dbReference>
<comment type="caution">
    <text evidence="5">The sequence shown here is derived from an EMBL/GenBank/DDBJ whole genome shotgun (WGS) entry which is preliminary data.</text>
</comment>
<dbReference type="AlphaFoldDB" id="A0A544VZ61"/>
<dbReference type="PANTHER" id="PTHR43537">
    <property type="entry name" value="TRANSCRIPTIONAL REGULATOR, GNTR FAMILY"/>
    <property type="match status" value="1"/>
</dbReference>
<reference evidence="5 6" key="1">
    <citation type="submission" date="2018-10" db="EMBL/GenBank/DDBJ databases">
        <title>Draft genome of Mycobacterium hodleri strain B.</title>
        <authorList>
            <person name="Amande T.J."/>
            <person name="Mcgenity T.J."/>
        </authorList>
    </citation>
    <scope>NUCLEOTIDE SEQUENCE [LARGE SCALE GENOMIC DNA]</scope>
    <source>
        <strain evidence="5 6">B</strain>
    </source>
</reference>
<evidence type="ECO:0000313" key="6">
    <source>
        <dbReference type="Proteomes" id="UP000315759"/>
    </source>
</evidence>
<feature type="domain" description="HTH gntR-type" evidence="4">
    <location>
        <begin position="20"/>
        <end position="87"/>
    </location>
</feature>
<evidence type="ECO:0000313" key="5">
    <source>
        <dbReference type="EMBL" id="TQR85254.1"/>
    </source>
</evidence>
<dbReference type="Pfam" id="PF00392">
    <property type="entry name" value="GntR"/>
    <property type="match status" value="1"/>
</dbReference>
<dbReference type="SUPFAM" id="SSF48008">
    <property type="entry name" value="GntR ligand-binding domain-like"/>
    <property type="match status" value="1"/>
</dbReference>
<dbReference type="Proteomes" id="UP000315759">
    <property type="component" value="Unassembled WGS sequence"/>
</dbReference>
<dbReference type="Pfam" id="PF07729">
    <property type="entry name" value="FCD"/>
    <property type="match status" value="1"/>
</dbReference>
<dbReference type="PROSITE" id="PS50949">
    <property type="entry name" value="HTH_GNTR"/>
    <property type="match status" value="1"/>
</dbReference>
<evidence type="ECO:0000256" key="1">
    <source>
        <dbReference type="ARBA" id="ARBA00023015"/>
    </source>
</evidence>
<dbReference type="Gene3D" id="1.20.120.530">
    <property type="entry name" value="GntR ligand-binding domain-like"/>
    <property type="match status" value="1"/>
</dbReference>
<dbReference type="InterPro" id="IPR000524">
    <property type="entry name" value="Tscrpt_reg_HTH_GntR"/>
</dbReference>
<evidence type="ECO:0000256" key="3">
    <source>
        <dbReference type="ARBA" id="ARBA00023163"/>
    </source>
</evidence>
<dbReference type="InterPro" id="IPR008920">
    <property type="entry name" value="TF_FadR/GntR_C"/>
</dbReference>
<dbReference type="InterPro" id="IPR036390">
    <property type="entry name" value="WH_DNA-bd_sf"/>
</dbReference>
<keyword evidence="3" id="KW-0804">Transcription</keyword>
<dbReference type="SUPFAM" id="SSF46785">
    <property type="entry name" value="Winged helix' DNA-binding domain"/>
    <property type="match status" value="1"/>
</dbReference>
<keyword evidence="6" id="KW-1185">Reference proteome</keyword>
<dbReference type="EMBL" id="VIFX01000022">
    <property type="protein sequence ID" value="TQR85254.1"/>
    <property type="molecule type" value="Genomic_DNA"/>
</dbReference>
<name>A0A544VZ61_9MYCO</name>
<dbReference type="InterPro" id="IPR011711">
    <property type="entry name" value="GntR_C"/>
</dbReference>
<protein>
    <submittedName>
        <fullName evidence="5">GntR family transcriptional regulator</fullName>
    </submittedName>
</protein>